<dbReference type="RefSeq" id="WP_067712551.1">
    <property type="nucleotide sequence ID" value="NZ_LPVJ01000009.1"/>
</dbReference>
<keyword evidence="5" id="KW-1185">Reference proteome</keyword>
<dbReference type="CDD" id="cd00009">
    <property type="entry name" value="AAA"/>
    <property type="match status" value="1"/>
</dbReference>
<protein>
    <recommendedName>
        <fullName evidence="3">AAA+ ATPase domain-containing protein</fullName>
    </recommendedName>
</protein>
<dbReference type="Proteomes" id="UP000053557">
    <property type="component" value="Unassembled WGS sequence"/>
</dbReference>
<dbReference type="GO" id="GO:0016887">
    <property type="term" value="F:ATP hydrolysis activity"/>
    <property type="evidence" value="ECO:0007669"/>
    <property type="project" value="InterPro"/>
</dbReference>
<evidence type="ECO:0000313" key="4">
    <source>
        <dbReference type="EMBL" id="KUO96766.1"/>
    </source>
</evidence>
<dbReference type="Gene3D" id="3.40.50.300">
    <property type="entry name" value="P-loop containing nucleotide triphosphate hydrolases"/>
    <property type="match status" value="1"/>
</dbReference>
<feature type="domain" description="AAA+ ATPase" evidence="3">
    <location>
        <begin position="155"/>
        <end position="278"/>
    </location>
</feature>
<name>A0A117SYD6_9BACL</name>
<evidence type="ECO:0000313" key="5">
    <source>
        <dbReference type="Proteomes" id="UP000053557"/>
    </source>
</evidence>
<dbReference type="SMART" id="SM00382">
    <property type="entry name" value="AAA"/>
    <property type="match status" value="1"/>
</dbReference>
<keyword evidence="2" id="KW-0067">ATP-binding</keyword>
<dbReference type="OrthoDB" id="61127at2"/>
<dbReference type="EMBL" id="LPVJ01000009">
    <property type="protein sequence ID" value="KUO96766.1"/>
    <property type="molecule type" value="Genomic_DNA"/>
</dbReference>
<sequence length="308" mass="35124">MSFSSMNSLLSNRIPKPQKRSAAEWRKLWIELDQLGVSDEAIQAAEPQLISLLEQERICGACRGYPLCGKLGDAKGMRDQLDCHAGNVQLKTGYCAPFLEHQAIRRAARFSTYSIRGERERRLSFSNFPQEQQQRKPKLFEAAQTFALTYRTGDEAKGIYIFGPAGVGKTHLLHAILNKLEERRIPSIFVQAESLFDRLRSAIGRDEELEPILDAFSSVPVLAIDELGHERANEFTLEKMFRIINQRFVRNLPTFFTSNFEPPALYHRLSNDLLPLIDPLRSRIIGMTKLAYLDGEDHRIATMDVLEM</sequence>
<comment type="caution">
    <text evidence="4">The sequence shown here is derived from an EMBL/GenBank/DDBJ whole genome shotgun (WGS) entry which is preliminary data.</text>
</comment>
<organism evidence="4 5">
    <name type="scientific">Ferroacidibacillus organovorans</name>
    <dbReference type="NCBI Taxonomy" id="1765683"/>
    <lineage>
        <taxon>Bacteria</taxon>
        <taxon>Bacillati</taxon>
        <taxon>Bacillota</taxon>
        <taxon>Bacilli</taxon>
        <taxon>Bacillales</taxon>
        <taxon>Alicyclobacillaceae</taxon>
        <taxon>Ferroacidibacillus</taxon>
    </lineage>
</organism>
<evidence type="ECO:0000259" key="3">
    <source>
        <dbReference type="SMART" id="SM00382"/>
    </source>
</evidence>
<dbReference type="PANTHER" id="PTHR30050:SF4">
    <property type="entry name" value="ATP-BINDING PROTEIN RV3427C IN INSERTION SEQUENCE-RELATED"/>
    <property type="match status" value="1"/>
</dbReference>
<dbReference type="InterPro" id="IPR003593">
    <property type="entry name" value="AAA+_ATPase"/>
</dbReference>
<dbReference type="Pfam" id="PF03969">
    <property type="entry name" value="AFG1_ATPase"/>
    <property type="match status" value="1"/>
</dbReference>
<dbReference type="PANTHER" id="PTHR30050">
    <property type="entry name" value="CHROMOSOMAL REPLICATION INITIATOR PROTEIN DNAA"/>
    <property type="match status" value="1"/>
</dbReference>
<dbReference type="AlphaFoldDB" id="A0A117SYD6"/>
<dbReference type="GO" id="GO:0005524">
    <property type="term" value="F:ATP binding"/>
    <property type="evidence" value="ECO:0007669"/>
    <property type="project" value="UniProtKB-KW"/>
</dbReference>
<gene>
    <name evidence="4" type="ORF">ATW55_08060</name>
</gene>
<proteinExistence type="predicted"/>
<evidence type="ECO:0000256" key="1">
    <source>
        <dbReference type="ARBA" id="ARBA00022741"/>
    </source>
</evidence>
<dbReference type="SUPFAM" id="SSF52540">
    <property type="entry name" value="P-loop containing nucleoside triphosphate hydrolases"/>
    <property type="match status" value="1"/>
</dbReference>
<keyword evidence="1" id="KW-0547">Nucleotide-binding</keyword>
<evidence type="ECO:0000256" key="2">
    <source>
        <dbReference type="ARBA" id="ARBA00022840"/>
    </source>
</evidence>
<dbReference type="InterPro" id="IPR027417">
    <property type="entry name" value="P-loop_NTPase"/>
</dbReference>
<dbReference type="InterPro" id="IPR005654">
    <property type="entry name" value="ATPase_AFG1-like"/>
</dbReference>
<dbReference type="GO" id="GO:0006260">
    <property type="term" value="P:DNA replication"/>
    <property type="evidence" value="ECO:0007669"/>
    <property type="project" value="TreeGrafter"/>
</dbReference>
<accession>A0A117SYD6</accession>
<reference evidence="4 5" key="1">
    <citation type="submission" date="2015-12" db="EMBL/GenBank/DDBJ databases">
        <title>Draft genome sequence of Acidibacillus ferrooxidans ITV001, isolated from a chalcopyrite acid mine drainage site in Brazil.</title>
        <authorList>
            <person name="Dall'Agnol H."/>
            <person name="Nancucheo I."/>
            <person name="Johnson B."/>
            <person name="Oliveira R."/>
            <person name="Leite L."/>
            <person name="Pylro V."/>
            <person name="Nunes G.L."/>
            <person name="Tzotzos G."/>
            <person name="Fernandes G.R."/>
            <person name="Dutra J."/>
            <person name="Orellana S.C."/>
            <person name="Oliveira G."/>
        </authorList>
    </citation>
    <scope>NUCLEOTIDE SEQUENCE [LARGE SCALE GENOMIC DNA]</scope>
    <source>
        <strain evidence="5">ITV01</strain>
    </source>
</reference>